<organism evidence="2 3">
    <name type="scientific">Protopolystoma xenopodis</name>
    <dbReference type="NCBI Taxonomy" id="117903"/>
    <lineage>
        <taxon>Eukaryota</taxon>
        <taxon>Metazoa</taxon>
        <taxon>Spiralia</taxon>
        <taxon>Lophotrochozoa</taxon>
        <taxon>Platyhelminthes</taxon>
        <taxon>Monogenea</taxon>
        <taxon>Polyopisthocotylea</taxon>
        <taxon>Polystomatidea</taxon>
        <taxon>Polystomatidae</taxon>
        <taxon>Protopolystoma</taxon>
    </lineage>
</organism>
<name>A0A3S5B6V0_9PLAT</name>
<evidence type="ECO:0000313" key="2">
    <source>
        <dbReference type="EMBL" id="VEL41876.1"/>
    </source>
</evidence>
<proteinExistence type="predicted"/>
<keyword evidence="3" id="KW-1185">Reference proteome</keyword>
<reference evidence="2" key="1">
    <citation type="submission" date="2018-11" db="EMBL/GenBank/DDBJ databases">
        <authorList>
            <consortium name="Pathogen Informatics"/>
        </authorList>
    </citation>
    <scope>NUCLEOTIDE SEQUENCE</scope>
</reference>
<sequence length="91" mass="10153">MSNAAVHRLVVARRDGSTTDPRLNGNFVMTQLAFVCARRYSCTEMQKRDQEESISIWRLVPVGLSVASTSKRQNNSPSASNEENTLQIPTK</sequence>
<evidence type="ECO:0000313" key="3">
    <source>
        <dbReference type="Proteomes" id="UP000784294"/>
    </source>
</evidence>
<dbReference type="AlphaFoldDB" id="A0A3S5B6V0"/>
<dbReference type="Proteomes" id="UP000784294">
    <property type="component" value="Unassembled WGS sequence"/>
</dbReference>
<feature type="region of interest" description="Disordered" evidence="1">
    <location>
        <begin position="68"/>
        <end position="91"/>
    </location>
</feature>
<accession>A0A3S5B6V0</accession>
<evidence type="ECO:0000256" key="1">
    <source>
        <dbReference type="SAM" id="MobiDB-lite"/>
    </source>
</evidence>
<protein>
    <submittedName>
        <fullName evidence="2">Uncharacterized protein</fullName>
    </submittedName>
</protein>
<comment type="caution">
    <text evidence="2">The sequence shown here is derived from an EMBL/GenBank/DDBJ whole genome shotgun (WGS) entry which is preliminary data.</text>
</comment>
<dbReference type="EMBL" id="CAAALY010271459">
    <property type="protein sequence ID" value="VEL41876.1"/>
    <property type="molecule type" value="Genomic_DNA"/>
</dbReference>
<gene>
    <name evidence="2" type="ORF">PXEA_LOCUS35316</name>
</gene>